<keyword evidence="2" id="KW-0378">Hydrolase</keyword>
<dbReference type="GO" id="GO:0102998">
    <property type="term" value="F:4-sulfomuconolactone hydrolase activity"/>
    <property type="evidence" value="ECO:0007669"/>
    <property type="project" value="UniProtKB-EC"/>
</dbReference>
<dbReference type="AlphaFoldDB" id="A0A2Z4AE80"/>
<evidence type="ECO:0000313" key="2">
    <source>
        <dbReference type="EMBL" id="AWT60613.1"/>
    </source>
</evidence>
<dbReference type="InterPro" id="IPR006680">
    <property type="entry name" value="Amidohydro-rel"/>
</dbReference>
<dbReference type="Gene3D" id="3.20.20.140">
    <property type="entry name" value="Metal-dependent hydrolases"/>
    <property type="match status" value="1"/>
</dbReference>
<protein>
    <submittedName>
        <fullName evidence="2">4-sulfomuconolactone hydrolase</fullName>
        <ecNumber evidence="2">3.1.1.92</ecNumber>
    </submittedName>
</protein>
<dbReference type="Pfam" id="PF04909">
    <property type="entry name" value="Amidohydro_2"/>
    <property type="match status" value="1"/>
</dbReference>
<dbReference type="EC" id="3.1.1.92" evidence="2"/>
<dbReference type="PANTHER" id="PTHR35563">
    <property type="entry name" value="BARREL METAL-DEPENDENT HYDROLASE, PUTATIVE (AFU_ORTHOLOGUE AFUA_1G16240)-RELATED"/>
    <property type="match status" value="1"/>
</dbReference>
<dbReference type="InterPro" id="IPR052358">
    <property type="entry name" value="Aro_Compnd_Degr_Hydrolases"/>
</dbReference>
<dbReference type="PANTHER" id="PTHR35563:SF2">
    <property type="entry name" value="BARREL METAL-DEPENDENT HYDROLASE, PUTATIVE (AFU_ORTHOLOGUE AFUA_1G16240)-RELATED"/>
    <property type="match status" value="1"/>
</dbReference>
<dbReference type="InterPro" id="IPR032466">
    <property type="entry name" value="Metal_Hydrolase"/>
</dbReference>
<accession>A0A2Z4AE80</accession>
<organism evidence="2 3">
    <name type="scientific">Candidatus Moanibacter tarae</name>
    <dbReference type="NCBI Taxonomy" id="2200854"/>
    <lineage>
        <taxon>Bacteria</taxon>
        <taxon>Pseudomonadati</taxon>
        <taxon>Verrucomicrobiota</taxon>
        <taxon>Opitutia</taxon>
        <taxon>Puniceicoccales</taxon>
        <taxon>Puniceicoccales incertae sedis</taxon>
        <taxon>Candidatus Moanibacter</taxon>
    </lineage>
</organism>
<gene>
    <name evidence="2" type="ORF">DF168_01829</name>
</gene>
<dbReference type="Proteomes" id="UP000247465">
    <property type="component" value="Chromosome"/>
</dbReference>
<evidence type="ECO:0000259" key="1">
    <source>
        <dbReference type="Pfam" id="PF04909"/>
    </source>
</evidence>
<proteinExistence type="predicted"/>
<dbReference type="KEGG" id="mtar:DF168_01829"/>
<reference evidence="2 3" key="1">
    <citation type="submission" date="2018-06" db="EMBL/GenBank/DDBJ databases">
        <title>Draft Genome Sequence of a Novel Marine Bacterium Related to the Verrucomicrobia.</title>
        <authorList>
            <person name="Vosseberg J."/>
            <person name="Martijn J."/>
            <person name="Ettema T.J.G."/>
        </authorList>
    </citation>
    <scope>NUCLEOTIDE SEQUENCE [LARGE SCALE GENOMIC DNA]</scope>
    <source>
        <strain evidence="2">TARA_B100001123</strain>
    </source>
</reference>
<sequence length="267" mass="30196">MIVDSHLHIWSEDTEQYPRTKTPYPGSVELLLEYMDESGVDRAVIVLPVHYQYDNRILADTLKIHDGKFAGVGVVYPQGPSAADTLSRLVEEEGIRGVRIRGPIEPECFCKPDTEPLWKRATELSAIICILATPDQVPAMKQMIQRFPDATVVIDHFAQIPAVDGIDCEAFQTFLSLSEFPKVHIKFSGLHYWGDLAYPHYRAQKNLRAAFDAFGTNRILWGSDWPHILPNGGYIRCLNFVGQELNWISDEGKTAILGGNSLRLWWD</sequence>
<feature type="domain" description="Amidohydrolase-related" evidence="1">
    <location>
        <begin position="3"/>
        <end position="265"/>
    </location>
</feature>
<dbReference type="SUPFAM" id="SSF51556">
    <property type="entry name" value="Metallo-dependent hydrolases"/>
    <property type="match status" value="1"/>
</dbReference>
<evidence type="ECO:0000313" key="3">
    <source>
        <dbReference type="Proteomes" id="UP000247465"/>
    </source>
</evidence>
<name>A0A2Z4AE80_9BACT</name>
<dbReference type="EMBL" id="CP029803">
    <property type="protein sequence ID" value="AWT60613.1"/>
    <property type="molecule type" value="Genomic_DNA"/>
</dbReference>